<evidence type="ECO:0000256" key="2">
    <source>
        <dbReference type="ARBA" id="ARBA00022694"/>
    </source>
</evidence>
<feature type="compositionally biased region" description="Polar residues" evidence="8">
    <location>
        <begin position="632"/>
        <end position="643"/>
    </location>
</feature>
<keyword evidence="6" id="KW-0378">Hydrolase</keyword>
<proteinExistence type="predicted"/>
<feature type="domain" description="tRNase Z endonuclease" evidence="10">
    <location>
        <begin position="44"/>
        <end position="75"/>
    </location>
</feature>
<feature type="region of interest" description="Disordered" evidence="8">
    <location>
        <begin position="196"/>
        <end position="231"/>
    </location>
</feature>
<evidence type="ECO:0000313" key="12">
    <source>
        <dbReference type="Proteomes" id="UP000694044"/>
    </source>
</evidence>
<feature type="region of interest" description="Disordered" evidence="8">
    <location>
        <begin position="280"/>
        <end position="314"/>
    </location>
</feature>
<feature type="compositionally biased region" description="Low complexity" evidence="8">
    <location>
        <begin position="203"/>
        <end position="214"/>
    </location>
</feature>
<dbReference type="InterPro" id="IPR027794">
    <property type="entry name" value="tRNase_Z_dom"/>
</dbReference>
<evidence type="ECO:0000259" key="10">
    <source>
        <dbReference type="Pfam" id="PF13691"/>
    </source>
</evidence>
<dbReference type="GO" id="GO:0046872">
    <property type="term" value="F:metal ion binding"/>
    <property type="evidence" value="ECO:0007669"/>
    <property type="project" value="UniProtKB-KW"/>
</dbReference>
<evidence type="ECO:0000256" key="1">
    <source>
        <dbReference type="ARBA" id="ARBA00001947"/>
    </source>
</evidence>
<name>A0A8T1WFN2_9STRA</name>
<dbReference type="EMBL" id="JAGDFM010000009">
    <property type="protein sequence ID" value="KAG7392597.1"/>
    <property type="molecule type" value="Genomic_DNA"/>
</dbReference>
<evidence type="ECO:0000256" key="4">
    <source>
        <dbReference type="ARBA" id="ARBA00022723"/>
    </source>
</evidence>
<keyword evidence="7" id="KW-0862">Zinc</keyword>
<dbReference type="Proteomes" id="UP000694044">
    <property type="component" value="Unassembled WGS sequence"/>
</dbReference>
<feature type="region of interest" description="Disordered" evidence="8">
    <location>
        <begin position="373"/>
        <end position="412"/>
    </location>
</feature>
<feature type="domain" description="Metallo-beta-lactamase" evidence="9">
    <location>
        <begin position="689"/>
        <end position="901"/>
    </location>
</feature>
<keyword evidence="2" id="KW-0819">tRNA processing</keyword>
<reference evidence="11" key="1">
    <citation type="submission" date="2021-02" db="EMBL/GenBank/DDBJ databases">
        <authorList>
            <person name="Palmer J.M."/>
        </authorList>
    </citation>
    <scope>NUCLEOTIDE SEQUENCE</scope>
    <source>
        <strain evidence="11">SCRP734</strain>
    </source>
</reference>
<dbReference type="CDD" id="cd07718">
    <property type="entry name" value="RNaseZ_ELAC1_ELAC2-C-term-like_MBL-fold"/>
    <property type="match status" value="1"/>
</dbReference>
<accession>A0A8T1WFN2</accession>
<keyword evidence="12" id="KW-1185">Reference proteome</keyword>
<comment type="caution">
    <text evidence="11">The sequence shown here is derived from an EMBL/GenBank/DDBJ whole genome shotgun (WGS) entry which is preliminary data.</text>
</comment>
<dbReference type="GO" id="GO:0042781">
    <property type="term" value="F:3'-tRNA processing endoribonuclease activity"/>
    <property type="evidence" value="ECO:0007669"/>
    <property type="project" value="InterPro"/>
</dbReference>
<feature type="compositionally biased region" description="Acidic residues" evidence="8">
    <location>
        <begin position="302"/>
        <end position="312"/>
    </location>
</feature>
<dbReference type="AlphaFoldDB" id="A0A8T1WFN2"/>
<dbReference type="Pfam" id="PF12706">
    <property type="entry name" value="Lactamase_B_2"/>
    <property type="match status" value="1"/>
</dbReference>
<keyword evidence="3" id="KW-0540">Nuclease</keyword>
<evidence type="ECO:0000259" key="9">
    <source>
        <dbReference type="Pfam" id="PF12706"/>
    </source>
</evidence>
<dbReference type="Pfam" id="PF13691">
    <property type="entry name" value="Lactamase_B_4"/>
    <property type="match status" value="1"/>
</dbReference>
<comment type="cofactor">
    <cofactor evidence="1">
        <name>Zn(2+)</name>
        <dbReference type="ChEBI" id="CHEBI:29105"/>
    </cofactor>
</comment>
<dbReference type="GO" id="GO:1990180">
    <property type="term" value="P:mitochondrial tRNA 3'-end processing"/>
    <property type="evidence" value="ECO:0007669"/>
    <property type="project" value="TreeGrafter"/>
</dbReference>
<dbReference type="InterPro" id="IPR001279">
    <property type="entry name" value="Metallo-B-lactamas"/>
</dbReference>
<gene>
    <name evidence="11" type="primary">ELAC2_2</name>
    <name evidence="11" type="ORF">PHYPSEUDO_014985</name>
</gene>
<evidence type="ECO:0000256" key="7">
    <source>
        <dbReference type="ARBA" id="ARBA00022833"/>
    </source>
</evidence>
<keyword evidence="5" id="KW-0255">Endonuclease</keyword>
<protein>
    <submittedName>
        <fullName evidence="11">Zinc phosphodiesterase ELAC protein 2</fullName>
    </submittedName>
</protein>
<dbReference type="OrthoDB" id="527344at2759"/>
<evidence type="ECO:0000256" key="8">
    <source>
        <dbReference type="SAM" id="MobiDB-lite"/>
    </source>
</evidence>
<evidence type="ECO:0000313" key="11">
    <source>
        <dbReference type="EMBL" id="KAG7392597.1"/>
    </source>
</evidence>
<evidence type="ECO:0000256" key="6">
    <source>
        <dbReference type="ARBA" id="ARBA00022801"/>
    </source>
</evidence>
<evidence type="ECO:0000256" key="5">
    <source>
        <dbReference type="ARBA" id="ARBA00022759"/>
    </source>
</evidence>
<evidence type="ECO:0000256" key="3">
    <source>
        <dbReference type="ARBA" id="ARBA00022722"/>
    </source>
</evidence>
<feature type="region of interest" description="Disordered" evidence="8">
    <location>
        <begin position="614"/>
        <end position="646"/>
    </location>
</feature>
<sequence>MATSSARVSVTAEVVGTGSDGTEPSLLFSVQRHGLYSDDVKVLKRYLFNCGEGTQRLAGENGIKLSSLDAMYFTRFDVKSVSGVPGVIFALGSCGAATLRLHGPVGLRGFLGAIRSFVRRKYPQIQCVEISGAGEKLNHDASRGLTEAIEYDTWSEGVERTDHHALVIPIALRRGVGSPSDCTTSSQDCQLCEKNAPKRQVQDTSSSRATSTDANQVPGNQFGRRRENESDEHEQCREWLVRYYTEKVPAKLPYIDVVLNRYRGRYDDLKTELSAKYGNILDDKRHPPADAAASSSSSDSSSDSDNDGDDTATFDYAEKPLNRRWLEKFYAEHQPEKLAHIDRVLRQFSGRKDSLKQMLLNKYGQITEIRTHDEGAPTKRRKLQGSNIDDRIPKVYTSSDNPDERHSEPSDGVSNSLCYILQFQYSPYPVVWIIDCRISDHLADLERKFFAMTKNSACDAHLPSLVVHLSPAQMQDQPRYKQWMTSLSESTSRPQQLIFDGTALQSVAQGAFSYAFVSSAKVAVRREIQIRSKGDKEEVKPNQTATTGIQDLVKFLEGSSWSAEFPCRRQIVQRIEGCEFLAHVAQSKLQFCLLHPRDVQLGFDYERTGWQQKVGKNEDDDGANNGGDKQSGDLSSGLNQPVRSQEGVATSRKLIVLGTGSAAPSKLRASSGMYLELSGTNAADVDSMLVDCGEATFGQLWRQFGGDVSQRIGGLRCIWISHNHADHHCGLVRVLYEYWHYHTHRKDGKGPQPLVVVAPESVLSYVKSWLPQFLRSDSDQQLIRLANCGDFNDPRHPLHYQLLSEIGYAVTSIRSVRVFHCYDSYGLVLTLRGGKKLVYSGDTKPCNELVVAGMGAELLVHEATFDDSMEQDATMKKHSTVGQALDIARRMRARQVVLTHFSQRYPSLPPPVSDSSDGSSNTTGNVLCAYDGFVHPMPF</sequence>
<organism evidence="11 12">
    <name type="scientific">Phytophthora pseudosyringae</name>
    <dbReference type="NCBI Taxonomy" id="221518"/>
    <lineage>
        <taxon>Eukaryota</taxon>
        <taxon>Sar</taxon>
        <taxon>Stramenopiles</taxon>
        <taxon>Oomycota</taxon>
        <taxon>Peronosporomycetes</taxon>
        <taxon>Peronosporales</taxon>
        <taxon>Peronosporaceae</taxon>
        <taxon>Phytophthora</taxon>
    </lineage>
</organism>
<feature type="compositionally biased region" description="Low complexity" evidence="8">
    <location>
        <begin position="289"/>
        <end position="301"/>
    </location>
</feature>
<dbReference type="PANTHER" id="PTHR12553">
    <property type="entry name" value="ZINC PHOSPHODIESTERASE ELAC PROTEIN 2"/>
    <property type="match status" value="1"/>
</dbReference>
<dbReference type="GO" id="GO:0005739">
    <property type="term" value="C:mitochondrion"/>
    <property type="evidence" value="ECO:0007669"/>
    <property type="project" value="TreeGrafter"/>
</dbReference>
<dbReference type="InterPro" id="IPR047151">
    <property type="entry name" value="RNZ2-like"/>
</dbReference>
<dbReference type="PANTHER" id="PTHR12553:SF49">
    <property type="entry name" value="ZINC PHOSPHODIESTERASE ELAC PROTEIN 2"/>
    <property type="match status" value="1"/>
</dbReference>
<keyword evidence="4" id="KW-0479">Metal-binding</keyword>